<feature type="domain" description="PPIase FKBP-type" evidence="2">
    <location>
        <begin position="93"/>
        <end position="182"/>
    </location>
</feature>
<dbReference type="EMBL" id="HBGZ01031898">
    <property type="protein sequence ID" value="CAD9630262.1"/>
    <property type="molecule type" value="Transcribed_RNA"/>
</dbReference>
<organism evidence="3">
    <name type="scientific">Skeletonema marinoi</name>
    <dbReference type="NCBI Taxonomy" id="267567"/>
    <lineage>
        <taxon>Eukaryota</taxon>
        <taxon>Sar</taxon>
        <taxon>Stramenopiles</taxon>
        <taxon>Ochrophyta</taxon>
        <taxon>Bacillariophyta</taxon>
        <taxon>Coscinodiscophyceae</taxon>
        <taxon>Thalassiosirophycidae</taxon>
        <taxon>Thalassiosirales</taxon>
        <taxon>Skeletonemataceae</taxon>
        <taxon>Skeletonema</taxon>
        <taxon>Skeletonema marinoi-dohrnii complex</taxon>
    </lineage>
</organism>
<reference evidence="3" key="1">
    <citation type="submission" date="2021-01" db="EMBL/GenBank/DDBJ databases">
        <authorList>
            <person name="Corre E."/>
            <person name="Pelletier E."/>
            <person name="Niang G."/>
            <person name="Scheremetjew M."/>
            <person name="Finn R."/>
            <person name="Kale V."/>
            <person name="Holt S."/>
            <person name="Cochrane G."/>
            <person name="Meng A."/>
            <person name="Brown T."/>
            <person name="Cohen L."/>
        </authorList>
    </citation>
    <scope>NUCLEOTIDE SEQUENCE</scope>
    <source>
        <strain evidence="3">SM1012Den-03</strain>
    </source>
</reference>
<feature type="chain" id="PRO_5035677128" description="PPIase FKBP-type domain-containing protein" evidence="1">
    <location>
        <begin position="19"/>
        <end position="227"/>
    </location>
</feature>
<dbReference type="Pfam" id="PF00254">
    <property type="entry name" value="FKBP_C"/>
    <property type="match status" value="1"/>
</dbReference>
<sequence length="227" mass="24082">MKALIVVAAVVLLGCASALQHPAATHKFPTRRSILSLPPKAVIAAATGASSATIISPSTANAAKPNGLILDKSSESGLKWADAKQGTGQPLKPGMVASIDYSMASTVGRQPQIYTTKDKGVPYRWTLGDGSTIAGIELAILGSSGDDNSIPPMLPGGIRRVIIPANLGYQSILNEKDPKCIEGKDIGPIPPKNNSDGGYQRWYQFYCNPRIPYQPDIVLDIKLYGKR</sequence>
<evidence type="ECO:0000259" key="2">
    <source>
        <dbReference type="Pfam" id="PF00254"/>
    </source>
</evidence>
<gene>
    <name evidence="3" type="ORF">SMAR0320_LOCUS22778</name>
    <name evidence="4" type="ORF">SMAR0320_LOCUS22779</name>
</gene>
<evidence type="ECO:0000313" key="4">
    <source>
        <dbReference type="EMBL" id="CAD9630262.1"/>
    </source>
</evidence>
<evidence type="ECO:0000313" key="3">
    <source>
        <dbReference type="EMBL" id="CAD9630260.1"/>
    </source>
</evidence>
<name>A0A6U3Z8D4_9STRA</name>
<protein>
    <recommendedName>
        <fullName evidence="2">PPIase FKBP-type domain-containing protein</fullName>
    </recommendedName>
</protein>
<keyword evidence="1" id="KW-0732">Signal</keyword>
<dbReference type="PROSITE" id="PS51257">
    <property type="entry name" value="PROKAR_LIPOPROTEIN"/>
    <property type="match status" value="1"/>
</dbReference>
<dbReference type="AlphaFoldDB" id="A0A6U3Z8D4"/>
<dbReference type="SUPFAM" id="SSF54534">
    <property type="entry name" value="FKBP-like"/>
    <property type="match status" value="1"/>
</dbReference>
<dbReference type="InterPro" id="IPR001179">
    <property type="entry name" value="PPIase_FKBP_dom"/>
</dbReference>
<dbReference type="EMBL" id="HBGZ01031897">
    <property type="protein sequence ID" value="CAD9630260.1"/>
    <property type="molecule type" value="Transcribed_RNA"/>
</dbReference>
<dbReference type="Gene3D" id="3.10.50.40">
    <property type="match status" value="1"/>
</dbReference>
<dbReference type="GO" id="GO:0003755">
    <property type="term" value="F:peptidyl-prolyl cis-trans isomerase activity"/>
    <property type="evidence" value="ECO:0007669"/>
    <property type="project" value="InterPro"/>
</dbReference>
<feature type="signal peptide" evidence="1">
    <location>
        <begin position="1"/>
        <end position="18"/>
    </location>
</feature>
<proteinExistence type="predicted"/>
<accession>A0A6U3Z8D4</accession>
<evidence type="ECO:0000256" key="1">
    <source>
        <dbReference type="SAM" id="SignalP"/>
    </source>
</evidence>
<dbReference type="InterPro" id="IPR046357">
    <property type="entry name" value="PPIase_dom_sf"/>
</dbReference>